<reference evidence="1 2" key="1">
    <citation type="journal article" date="2019" name="Nat. Ecol. Evol.">
        <title>Megaphylogeny resolves global patterns of mushroom evolution.</title>
        <authorList>
            <person name="Varga T."/>
            <person name="Krizsan K."/>
            <person name="Foldi C."/>
            <person name="Dima B."/>
            <person name="Sanchez-Garcia M."/>
            <person name="Sanchez-Ramirez S."/>
            <person name="Szollosi G.J."/>
            <person name="Szarkandi J.G."/>
            <person name="Papp V."/>
            <person name="Albert L."/>
            <person name="Andreopoulos W."/>
            <person name="Angelini C."/>
            <person name="Antonin V."/>
            <person name="Barry K.W."/>
            <person name="Bougher N.L."/>
            <person name="Buchanan P."/>
            <person name="Buyck B."/>
            <person name="Bense V."/>
            <person name="Catcheside P."/>
            <person name="Chovatia M."/>
            <person name="Cooper J."/>
            <person name="Damon W."/>
            <person name="Desjardin D."/>
            <person name="Finy P."/>
            <person name="Geml J."/>
            <person name="Haridas S."/>
            <person name="Hughes K."/>
            <person name="Justo A."/>
            <person name="Karasinski D."/>
            <person name="Kautmanova I."/>
            <person name="Kiss B."/>
            <person name="Kocsube S."/>
            <person name="Kotiranta H."/>
            <person name="LaButti K.M."/>
            <person name="Lechner B.E."/>
            <person name="Liimatainen K."/>
            <person name="Lipzen A."/>
            <person name="Lukacs Z."/>
            <person name="Mihaltcheva S."/>
            <person name="Morgado L.N."/>
            <person name="Niskanen T."/>
            <person name="Noordeloos M.E."/>
            <person name="Ohm R.A."/>
            <person name="Ortiz-Santana B."/>
            <person name="Ovrebo C."/>
            <person name="Racz N."/>
            <person name="Riley R."/>
            <person name="Savchenko A."/>
            <person name="Shiryaev A."/>
            <person name="Soop K."/>
            <person name="Spirin V."/>
            <person name="Szebenyi C."/>
            <person name="Tomsovsky M."/>
            <person name="Tulloss R.E."/>
            <person name="Uehling J."/>
            <person name="Grigoriev I.V."/>
            <person name="Vagvolgyi C."/>
            <person name="Papp T."/>
            <person name="Martin F.M."/>
            <person name="Miettinen O."/>
            <person name="Hibbett D.S."/>
            <person name="Nagy L.G."/>
        </authorList>
    </citation>
    <scope>NUCLEOTIDE SEQUENCE [LARGE SCALE GENOMIC DNA]</scope>
    <source>
        <strain evidence="1 2">HHB13444</strain>
    </source>
</reference>
<dbReference type="EMBL" id="ML211192">
    <property type="protein sequence ID" value="TFK86611.1"/>
    <property type="molecule type" value="Genomic_DNA"/>
</dbReference>
<evidence type="ECO:0000313" key="1">
    <source>
        <dbReference type="EMBL" id="TFK86611.1"/>
    </source>
</evidence>
<dbReference type="AlphaFoldDB" id="A0A5C3PBJ6"/>
<dbReference type="InParanoid" id="A0A5C3PBJ6"/>
<organism evidence="1 2">
    <name type="scientific">Polyporus arcularius HHB13444</name>
    <dbReference type="NCBI Taxonomy" id="1314778"/>
    <lineage>
        <taxon>Eukaryota</taxon>
        <taxon>Fungi</taxon>
        <taxon>Dikarya</taxon>
        <taxon>Basidiomycota</taxon>
        <taxon>Agaricomycotina</taxon>
        <taxon>Agaricomycetes</taxon>
        <taxon>Polyporales</taxon>
        <taxon>Polyporaceae</taxon>
        <taxon>Polyporus</taxon>
    </lineage>
</organism>
<dbReference type="Proteomes" id="UP000308197">
    <property type="component" value="Unassembled WGS sequence"/>
</dbReference>
<sequence>MAAEVSSEFRLALREESLTVRGAQDCLDHCMLPLARVFSSTVLTSVLSVLAPPWTCKA</sequence>
<accession>A0A5C3PBJ6</accession>
<evidence type="ECO:0000313" key="2">
    <source>
        <dbReference type="Proteomes" id="UP000308197"/>
    </source>
</evidence>
<gene>
    <name evidence="1" type="ORF">K466DRAFT_587091</name>
</gene>
<protein>
    <submittedName>
        <fullName evidence="1">Uncharacterized protein</fullName>
    </submittedName>
</protein>
<keyword evidence="2" id="KW-1185">Reference proteome</keyword>
<proteinExistence type="predicted"/>
<name>A0A5C3PBJ6_9APHY</name>